<gene>
    <name evidence="2" type="ORF">AVEN_87535_1</name>
</gene>
<dbReference type="Proteomes" id="UP000499080">
    <property type="component" value="Unassembled WGS sequence"/>
</dbReference>
<reference evidence="2 3" key="1">
    <citation type="journal article" date="2019" name="Sci. Rep.">
        <title>Orb-weaving spider Araneus ventricosus genome elucidates the spidroin gene catalogue.</title>
        <authorList>
            <person name="Kono N."/>
            <person name="Nakamura H."/>
            <person name="Ohtoshi R."/>
            <person name="Moran D.A.P."/>
            <person name="Shinohara A."/>
            <person name="Yoshida Y."/>
            <person name="Fujiwara M."/>
            <person name="Mori M."/>
            <person name="Tomita M."/>
            <person name="Arakawa K."/>
        </authorList>
    </citation>
    <scope>NUCLEOTIDE SEQUENCE [LARGE SCALE GENOMIC DNA]</scope>
</reference>
<evidence type="ECO:0000313" key="2">
    <source>
        <dbReference type="EMBL" id="GBO21431.1"/>
    </source>
</evidence>
<evidence type="ECO:0000313" key="3">
    <source>
        <dbReference type="Proteomes" id="UP000499080"/>
    </source>
</evidence>
<accession>A0A4Y2VA26</accession>
<sequence>MDMRRRDLFYGIRRCVMAQPSRENAFSCRFDRSCCSASRKPNRLNGEWGEMPARGERKPPSQHSVNDPQPQVLRITLSADDRTLEYVVARDPPLSDNSDASKRPASCAAFICQVRRYRFRFRVRIVILIIINR</sequence>
<dbReference type="EMBL" id="BGPR01044621">
    <property type="protein sequence ID" value="GBO21431.1"/>
    <property type="molecule type" value="Genomic_DNA"/>
</dbReference>
<feature type="region of interest" description="Disordered" evidence="1">
    <location>
        <begin position="41"/>
        <end position="70"/>
    </location>
</feature>
<organism evidence="2 3">
    <name type="scientific">Araneus ventricosus</name>
    <name type="common">Orbweaver spider</name>
    <name type="synonym">Epeira ventricosa</name>
    <dbReference type="NCBI Taxonomy" id="182803"/>
    <lineage>
        <taxon>Eukaryota</taxon>
        <taxon>Metazoa</taxon>
        <taxon>Ecdysozoa</taxon>
        <taxon>Arthropoda</taxon>
        <taxon>Chelicerata</taxon>
        <taxon>Arachnida</taxon>
        <taxon>Araneae</taxon>
        <taxon>Araneomorphae</taxon>
        <taxon>Entelegynae</taxon>
        <taxon>Araneoidea</taxon>
        <taxon>Araneidae</taxon>
        <taxon>Araneus</taxon>
    </lineage>
</organism>
<comment type="caution">
    <text evidence="2">The sequence shown here is derived from an EMBL/GenBank/DDBJ whole genome shotgun (WGS) entry which is preliminary data.</text>
</comment>
<dbReference type="AlphaFoldDB" id="A0A4Y2VA26"/>
<protein>
    <submittedName>
        <fullName evidence="2">Uncharacterized protein</fullName>
    </submittedName>
</protein>
<evidence type="ECO:0000256" key="1">
    <source>
        <dbReference type="SAM" id="MobiDB-lite"/>
    </source>
</evidence>
<name>A0A4Y2VA26_ARAVE</name>
<proteinExistence type="predicted"/>
<keyword evidence="3" id="KW-1185">Reference proteome</keyword>